<dbReference type="Gene3D" id="3.90.226.10">
    <property type="entry name" value="2-enoyl-CoA Hydratase, Chain A, domain 1"/>
    <property type="match status" value="1"/>
</dbReference>
<dbReference type="InterPro" id="IPR055210">
    <property type="entry name" value="CtpA/B_N"/>
</dbReference>
<name>C0QTH0_PERMH</name>
<dbReference type="AlphaFoldDB" id="C0QTH0"/>
<dbReference type="InterPro" id="IPR036034">
    <property type="entry name" value="PDZ_sf"/>
</dbReference>
<dbReference type="SUPFAM" id="SSF50156">
    <property type="entry name" value="PDZ domain-like"/>
    <property type="match status" value="1"/>
</dbReference>
<feature type="domain" description="PDZ" evidence="6">
    <location>
        <begin position="86"/>
        <end position="154"/>
    </location>
</feature>
<dbReference type="SUPFAM" id="SSF52096">
    <property type="entry name" value="ClpP/crotonase"/>
    <property type="match status" value="1"/>
</dbReference>
<dbReference type="HOGENOM" id="CLU_017295_3_2_0"/>
<dbReference type="Gene3D" id="3.30.750.44">
    <property type="match status" value="1"/>
</dbReference>
<evidence type="ECO:0000256" key="4">
    <source>
        <dbReference type="ARBA" id="ARBA00022825"/>
    </source>
</evidence>
<dbReference type="InterPro" id="IPR004447">
    <property type="entry name" value="Peptidase_S41A"/>
</dbReference>
<dbReference type="Pfam" id="PF03572">
    <property type="entry name" value="Peptidase_S41"/>
    <property type="match status" value="1"/>
</dbReference>
<dbReference type="NCBIfam" id="TIGR00225">
    <property type="entry name" value="prc"/>
    <property type="match status" value="1"/>
</dbReference>
<evidence type="ECO:0000256" key="1">
    <source>
        <dbReference type="ARBA" id="ARBA00009179"/>
    </source>
</evidence>
<dbReference type="eggNOG" id="COG0793">
    <property type="taxonomic scope" value="Bacteria"/>
</dbReference>
<evidence type="ECO:0000259" key="6">
    <source>
        <dbReference type="PROSITE" id="PS50106"/>
    </source>
</evidence>
<dbReference type="CDD" id="cd06782">
    <property type="entry name" value="cpPDZ_CPP-like"/>
    <property type="match status" value="1"/>
</dbReference>
<dbReference type="FunFam" id="2.30.42.10:FF:000063">
    <property type="entry name" value="Peptidase, S41 family"/>
    <property type="match status" value="1"/>
</dbReference>
<evidence type="ECO:0000256" key="3">
    <source>
        <dbReference type="ARBA" id="ARBA00022801"/>
    </source>
</evidence>
<proteinExistence type="inferred from homology"/>
<dbReference type="Pfam" id="PF17820">
    <property type="entry name" value="PDZ_6"/>
    <property type="match status" value="1"/>
</dbReference>
<dbReference type="MEROPS" id="S41.004"/>
<dbReference type="Gene3D" id="2.30.42.10">
    <property type="match status" value="1"/>
</dbReference>
<dbReference type="EMBL" id="CP001230">
    <property type="protein sequence ID" value="ACO03518.1"/>
    <property type="molecule type" value="Genomic_DNA"/>
</dbReference>
<dbReference type="PaxDb" id="123214-PERMA_0187"/>
<dbReference type="SMR" id="C0QTH0"/>
<gene>
    <name evidence="7" type="primary">ctpA</name>
    <name evidence="7" type="ordered locus">PERMA_0187</name>
</gene>
<keyword evidence="8" id="KW-1185">Reference proteome</keyword>
<dbReference type="InterPro" id="IPR029045">
    <property type="entry name" value="ClpP/crotonase-like_dom_sf"/>
</dbReference>
<dbReference type="GO" id="GO:0007165">
    <property type="term" value="P:signal transduction"/>
    <property type="evidence" value="ECO:0007669"/>
    <property type="project" value="TreeGrafter"/>
</dbReference>
<dbReference type="GO" id="GO:0030288">
    <property type="term" value="C:outer membrane-bounded periplasmic space"/>
    <property type="evidence" value="ECO:0007669"/>
    <property type="project" value="TreeGrafter"/>
</dbReference>
<dbReference type="RefSeq" id="WP_012675757.1">
    <property type="nucleotide sequence ID" value="NC_012440.1"/>
</dbReference>
<keyword evidence="4 5" id="KW-0720">Serine protease</keyword>
<dbReference type="KEGG" id="pmx:PERMA_0187"/>
<evidence type="ECO:0000313" key="8">
    <source>
        <dbReference type="Proteomes" id="UP000001366"/>
    </source>
</evidence>
<dbReference type="InterPro" id="IPR001478">
    <property type="entry name" value="PDZ"/>
</dbReference>
<dbReference type="Proteomes" id="UP000001366">
    <property type="component" value="Chromosome"/>
</dbReference>
<comment type="similarity">
    <text evidence="1 5">Belongs to the peptidase S41A family.</text>
</comment>
<dbReference type="OrthoDB" id="9812068at2"/>
<organism evidence="7 8">
    <name type="scientific">Persephonella marina (strain DSM 14350 / EX-H1)</name>
    <dbReference type="NCBI Taxonomy" id="123214"/>
    <lineage>
        <taxon>Bacteria</taxon>
        <taxon>Pseudomonadati</taxon>
        <taxon>Aquificota</taxon>
        <taxon>Aquificia</taxon>
        <taxon>Aquificales</taxon>
        <taxon>Hydrogenothermaceae</taxon>
        <taxon>Persephonella</taxon>
    </lineage>
</organism>
<dbReference type="STRING" id="123214.PERMA_0187"/>
<dbReference type="CDD" id="cd07560">
    <property type="entry name" value="Peptidase_S41_CPP"/>
    <property type="match status" value="1"/>
</dbReference>
<dbReference type="EC" id="3.4.21.102" evidence="7"/>
<dbReference type="SMART" id="SM00245">
    <property type="entry name" value="TSPc"/>
    <property type="match status" value="1"/>
</dbReference>
<accession>C0QTH0</accession>
<evidence type="ECO:0000256" key="5">
    <source>
        <dbReference type="RuleBase" id="RU004404"/>
    </source>
</evidence>
<sequence length="410" mass="45492">MKSRLSLFVGVILVFIAGVNFGLSAKTDTKDIEKDLKLIGLYTEVFKIVKDYYVEPVDSKKLIYGSLRGMLHSLDPYSTFFTPDEFKDFTTETHGEFGGLGIEITMENHKLIIVAPIEDTPAWKAGLKAGDIIIEIDGEPTDKMTLMQAVKKMRGKPGTKITLTIWRKGVEKPFKVTITRAIIKIKSVKTKELEDGKIGYIRLTQFQENSAEEFEKALKKFKDKDGIIIDLRNNPGGLLSTAVEIADMLLDKGKLIVYTKGRDPRANEEYYSTSSPIIPDDIPIVVIVNKGSASASEILTGALRDNNRALAVGDQTFGKASVQTLIPLPDGAGLKITTAHYYTPSGKLIMNKGITPDIVVHMTEEEEMERIKAEREAKIKGEEKVKIVDPQLDTAINAIKILNFARKEAK</sequence>
<reference evidence="7 8" key="1">
    <citation type="journal article" date="2009" name="J. Bacteriol.">
        <title>Complete and draft genome sequences of six members of the Aquificales.</title>
        <authorList>
            <person name="Reysenbach A.L."/>
            <person name="Hamamura N."/>
            <person name="Podar M."/>
            <person name="Griffiths E."/>
            <person name="Ferreira S."/>
            <person name="Hochstein R."/>
            <person name="Heidelberg J."/>
            <person name="Johnson J."/>
            <person name="Mead D."/>
            <person name="Pohorille A."/>
            <person name="Sarmiento M."/>
            <person name="Schweighofer K."/>
            <person name="Seshadri R."/>
            <person name="Voytek M.A."/>
        </authorList>
    </citation>
    <scope>NUCLEOTIDE SEQUENCE [LARGE SCALE GENOMIC DNA]</scope>
    <source>
        <strain evidence="8">DSM 14350 / EX-H1</strain>
    </source>
</reference>
<dbReference type="InterPro" id="IPR005151">
    <property type="entry name" value="Tail-specific_protease"/>
</dbReference>
<dbReference type="PANTHER" id="PTHR32060:SF30">
    <property type="entry name" value="CARBOXY-TERMINAL PROCESSING PROTEASE CTPA"/>
    <property type="match status" value="1"/>
</dbReference>
<dbReference type="SMART" id="SM00228">
    <property type="entry name" value="PDZ"/>
    <property type="match status" value="1"/>
</dbReference>
<evidence type="ECO:0000313" key="7">
    <source>
        <dbReference type="EMBL" id="ACO03518.1"/>
    </source>
</evidence>
<dbReference type="Pfam" id="PF22694">
    <property type="entry name" value="CtpB_N-like"/>
    <property type="match status" value="1"/>
</dbReference>
<keyword evidence="3 5" id="KW-0378">Hydrolase</keyword>
<dbReference type="PANTHER" id="PTHR32060">
    <property type="entry name" value="TAIL-SPECIFIC PROTEASE"/>
    <property type="match status" value="1"/>
</dbReference>
<dbReference type="GO" id="GO:0004252">
    <property type="term" value="F:serine-type endopeptidase activity"/>
    <property type="evidence" value="ECO:0007669"/>
    <property type="project" value="UniProtKB-EC"/>
</dbReference>
<dbReference type="InterPro" id="IPR041489">
    <property type="entry name" value="PDZ_6"/>
</dbReference>
<keyword evidence="2 5" id="KW-0645">Protease</keyword>
<dbReference type="GO" id="GO:0006508">
    <property type="term" value="P:proteolysis"/>
    <property type="evidence" value="ECO:0007669"/>
    <property type="project" value="UniProtKB-KW"/>
</dbReference>
<protein>
    <submittedName>
        <fullName evidence="7">Carboxy-peptidase</fullName>
        <ecNumber evidence="7">3.4.21.102</ecNumber>
    </submittedName>
</protein>
<dbReference type="PROSITE" id="PS50106">
    <property type="entry name" value="PDZ"/>
    <property type="match status" value="1"/>
</dbReference>
<evidence type="ECO:0000256" key="2">
    <source>
        <dbReference type="ARBA" id="ARBA00022670"/>
    </source>
</evidence>